<feature type="non-terminal residue" evidence="1">
    <location>
        <position position="48"/>
    </location>
</feature>
<sequence>MLLIICVLEPARRVGVLARCASNLASSIFCGWQLRVAQESMARCAILL</sequence>
<evidence type="ECO:0000313" key="1">
    <source>
        <dbReference type="EMBL" id="MCI82084.1"/>
    </source>
</evidence>
<reference evidence="1 2" key="1">
    <citation type="journal article" date="2018" name="Front. Plant Sci.">
        <title>Red Clover (Trifolium pratense) and Zigzag Clover (T. medium) - A Picture of Genomic Similarities and Differences.</title>
        <authorList>
            <person name="Dluhosova J."/>
            <person name="Istvanek J."/>
            <person name="Nedelnik J."/>
            <person name="Repkova J."/>
        </authorList>
    </citation>
    <scope>NUCLEOTIDE SEQUENCE [LARGE SCALE GENOMIC DNA]</scope>
    <source>
        <strain evidence="2">cv. 10/8</strain>
        <tissue evidence="1">Leaf</tissue>
    </source>
</reference>
<protein>
    <submittedName>
        <fullName evidence="1">Uncharacterized protein</fullName>
    </submittedName>
</protein>
<dbReference type="AlphaFoldDB" id="A0A392V1B2"/>
<keyword evidence="2" id="KW-1185">Reference proteome</keyword>
<name>A0A392V1B2_9FABA</name>
<organism evidence="1 2">
    <name type="scientific">Trifolium medium</name>
    <dbReference type="NCBI Taxonomy" id="97028"/>
    <lineage>
        <taxon>Eukaryota</taxon>
        <taxon>Viridiplantae</taxon>
        <taxon>Streptophyta</taxon>
        <taxon>Embryophyta</taxon>
        <taxon>Tracheophyta</taxon>
        <taxon>Spermatophyta</taxon>
        <taxon>Magnoliopsida</taxon>
        <taxon>eudicotyledons</taxon>
        <taxon>Gunneridae</taxon>
        <taxon>Pentapetalae</taxon>
        <taxon>rosids</taxon>
        <taxon>fabids</taxon>
        <taxon>Fabales</taxon>
        <taxon>Fabaceae</taxon>
        <taxon>Papilionoideae</taxon>
        <taxon>50 kb inversion clade</taxon>
        <taxon>NPAAA clade</taxon>
        <taxon>Hologalegina</taxon>
        <taxon>IRL clade</taxon>
        <taxon>Trifolieae</taxon>
        <taxon>Trifolium</taxon>
    </lineage>
</organism>
<proteinExistence type="predicted"/>
<accession>A0A392V1B2</accession>
<dbReference type="EMBL" id="LXQA011034551">
    <property type="protein sequence ID" value="MCI82084.1"/>
    <property type="molecule type" value="Genomic_DNA"/>
</dbReference>
<comment type="caution">
    <text evidence="1">The sequence shown here is derived from an EMBL/GenBank/DDBJ whole genome shotgun (WGS) entry which is preliminary data.</text>
</comment>
<evidence type="ECO:0000313" key="2">
    <source>
        <dbReference type="Proteomes" id="UP000265520"/>
    </source>
</evidence>
<dbReference type="Proteomes" id="UP000265520">
    <property type="component" value="Unassembled WGS sequence"/>
</dbReference>